<feature type="compositionally biased region" description="Polar residues" evidence="2">
    <location>
        <begin position="104"/>
        <end position="120"/>
    </location>
</feature>
<feature type="compositionally biased region" description="Acidic residues" evidence="2">
    <location>
        <begin position="262"/>
        <end position="292"/>
    </location>
</feature>
<sequence>MVGSVKRLSPSTSIKTSASRRASESDENDHQLGTVSHTPKKPMPKRYMSPTISAASKAITPTPRNKILSERNEGSESVFSYAHDKKIPILDQIPLPVNSDVEDSLSQTIPSSPPVTQCNNNEEDGLSADLSSRPYDPFTNYLSPRPRFLRYNPNRRRKVLFGGENGTLEVKHVSTASNGSDSSDSQRPIDGEDYSNCRALVSSGENGTLIGGENGTPEVEHGSTSANGSGSSDSQGAIDEEASSNCSSLVSSFSGEGPIKQEEEEEEKEEIEGFNEEMEQGDDEENEDEEDDRSWNCKGILKTLLLLVFLVFSASCISSMHSSATVQDGYYTTQNHTVEATFERKLEIGKLFLNQRDEIETGFMEVNKRAIERGIEEESMFGAVSLKKHESLADCMYQGAEAALFSIEEEVIWVEEEGRLEDVNFGKVEHTDKLKEVENFQSGETEVVGMAEFDKKAVVVVELQTGETEVVEVSEDEKKAVVDELGEVVELQTGEPEVVEVSEGEKKAVVDELGKVVELQTGETEEGSYGMVEKLEYQGIENPENIESSKEYLISSLSKEHRVASDMLNSLEKQNEVVLDSVEEVYNEEAGDMEMVESTKEGVGNFTNLAGEVITEKMNSDRTVFGEIPSLVSAGNLSKELIKHMETQIVLKVLPGLLIFSVIVASLVLGFHFRKKHTLKKDSNVKEKPCNETVVMETKKFTGKDSSLPSKPYSESVAAKRYRPVRPTWGDEEALEQIYSFKKSPSSSVHSTNEAPEEYHQSRVPRVEFLSEIVVREVSSSLRISSIKKKTNESEESNYSVSSEKKISRGNGNSVSVRAQPIHSEFSAMEFPSYGSYTTEQKIVMKKEEGRDGEVKEITTPLRRSSRIRNRSATSP</sequence>
<reference evidence="4" key="1">
    <citation type="submission" date="2020-03" db="EMBL/GenBank/DDBJ databases">
        <title>A high-quality chromosome-level genome assembly of a woody plant with both climbing and erect habits, Rhamnella rubrinervis.</title>
        <authorList>
            <person name="Lu Z."/>
            <person name="Yang Y."/>
            <person name="Zhu X."/>
            <person name="Sun Y."/>
        </authorList>
    </citation>
    <scope>NUCLEOTIDE SEQUENCE</scope>
    <source>
        <strain evidence="4">BYM</strain>
        <tissue evidence="4">Leaf</tissue>
    </source>
</reference>
<feature type="transmembrane region" description="Helical" evidence="3">
    <location>
        <begin position="649"/>
        <end position="671"/>
    </location>
</feature>
<feature type="region of interest" description="Disordered" evidence="2">
    <location>
        <begin position="1"/>
        <end position="77"/>
    </location>
</feature>
<evidence type="ECO:0000256" key="3">
    <source>
        <dbReference type="SAM" id="Phobius"/>
    </source>
</evidence>
<evidence type="ECO:0000313" key="4">
    <source>
        <dbReference type="EMBL" id="KAF3450680.1"/>
    </source>
</evidence>
<feature type="coiled-coil region" evidence="1">
    <location>
        <begin position="554"/>
        <end position="588"/>
    </location>
</feature>
<dbReference type="AlphaFoldDB" id="A0A8K0MMA4"/>
<feature type="compositionally biased region" description="Polar residues" evidence="2">
    <location>
        <begin position="9"/>
        <end position="20"/>
    </location>
</feature>
<organism evidence="4 5">
    <name type="scientific">Rhamnella rubrinervis</name>
    <dbReference type="NCBI Taxonomy" id="2594499"/>
    <lineage>
        <taxon>Eukaryota</taxon>
        <taxon>Viridiplantae</taxon>
        <taxon>Streptophyta</taxon>
        <taxon>Embryophyta</taxon>
        <taxon>Tracheophyta</taxon>
        <taxon>Spermatophyta</taxon>
        <taxon>Magnoliopsida</taxon>
        <taxon>eudicotyledons</taxon>
        <taxon>Gunneridae</taxon>
        <taxon>Pentapetalae</taxon>
        <taxon>rosids</taxon>
        <taxon>fabids</taxon>
        <taxon>Rosales</taxon>
        <taxon>Rhamnaceae</taxon>
        <taxon>rhamnoid group</taxon>
        <taxon>Rhamneae</taxon>
        <taxon>Rhamnella</taxon>
    </lineage>
</organism>
<keyword evidence="3" id="KW-1133">Transmembrane helix</keyword>
<comment type="caution">
    <text evidence="4">The sequence shown here is derived from an EMBL/GenBank/DDBJ whole genome shotgun (WGS) entry which is preliminary data.</text>
</comment>
<feature type="region of interest" description="Disordered" evidence="2">
    <location>
        <begin position="171"/>
        <end position="293"/>
    </location>
</feature>
<keyword evidence="5" id="KW-1185">Reference proteome</keyword>
<proteinExistence type="predicted"/>
<protein>
    <submittedName>
        <fullName evidence="4">Uncharacterized protein</fullName>
    </submittedName>
</protein>
<dbReference type="OrthoDB" id="1163918at2759"/>
<name>A0A8K0MMA4_9ROSA</name>
<dbReference type="Proteomes" id="UP000796880">
    <property type="component" value="Unassembled WGS sequence"/>
</dbReference>
<feature type="region of interest" description="Disordered" evidence="2">
    <location>
        <begin position="102"/>
        <end position="149"/>
    </location>
</feature>
<feature type="region of interest" description="Disordered" evidence="2">
    <location>
        <begin position="788"/>
        <end position="815"/>
    </location>
</feature>
<keyword evidence="3" id="KW-0472">Membrane</keyword>
<keyword evidence="3" id="KW-0812">Transmembrane</keyword>
<dbReference type="PANTHER" id="PTHR34775:SF6">
    <property type="entry name" value="TRANSMEMBRANE PROTEIN"/>
    <property type="match status" value="1"/>
</dbReference>
<keyword evidence="1" id="KW-0175">Coiled coil</keyword>
<feature type="compositionally biased region" description="Basic and acidic residues" evidence="2">
    <location>
        <begin position="21"/>
        <end position="30"/>
    </location>
</feature>
<feature type="compositionally biased region" description="Low complexity" evidence="2">
    <location>
        <begin position="222"/>
        <end position="236"/>
    </location>
</feature>
<evidence type="ECO:0000256" key="2">
    <source>
        <dbReference type="SAM" id="MobiDB-lite"/>
    </source>
</evidence>
<gene>
    <name evidence="4" type="ORF">FNV43_RR06769</name>
</gene>
<feature type="compositionally biased region" description="Low complexity" evidence="2">
    <location>
        <begin position="243"/>
        <end position="254"/>
    </location>
</feature>
<feature type="compositionally biased region" description="Basic and acidic residues" evidence="2">
    <location>
        <begin position="846"/>
        <end position="857"/>
    </location>
</feature>
<feature type="region of interest" description="Disordered" evidence="2">
    <location>
        <begin position="846"/>
        <end position="876"/>
    </location>
</feature>
<dbReference type="PANTHER" id="PTHR34775">
    <property type="entry name" value="TRANSMEMBRANE PROTEIN"/>
    <property type="match status" value="1"/>
</dbReference>
<evidence type="ECO:0000256" key="1">
    <source>
        <dbReference type="SAM" id="Coils"/>
    </source>
</evidence>
<dbReference type="EMBL" id="VOIH02000003">
    <property type="protein sequence ID" value="KAF3450680.1"/>
    <property type="molecule type" value="Genomic_DNA"/>
</dbReference>
<accession>A0A8K0MMA4</accession>
<evidence type="ECO:0000313" key="5">
    <source>
        <dbReference type="Proteomes" id="UP000796880"/>
    </source>
</evidence>